<reference evidence="3 4" key="1">
    <citation type="submission" date="2021-01" db="EMBL/GenBank/DDBJ databases">
        <title>Whole genome shotgun sequence of Catellatospora coxensis NBRC 107359.</title>
        <authorList>
            <person name="Komaki H."/>
            <person name="Tamura T."/>
        </authorList>
    </citation>
    <scope>NUCLEOTIDE SEQUENCE [LARGE SCALE GENOMIC DNA]</scope>
    <source>
        <strain evidence="3 4">NBRC 107359</strain>
    </source>
</reference>
<name>A0A8J3KVL0_9ACTN</name>
<dbReference type="Pfam" id="PF13239">
    <property type="entry name" value="2TM"/>
    <property type="match status" value="1"/>
</dbReference>
<evidence type="ECO:0000259" key="2">
    <source>
        <dbReference type="Pfam" id="PF13239"/>
    </source>
</evidence>
<keyword evidence="1" id="KW-0812">Transmembrane</keyword>
<evidence type="ECO:0000256" key="1">
    <source>
        <dbReference type="SAM" id="Phobius"/>
    </source>
</evidence>
<keyword evidence="1" id="KW-1133">Transmembrane helix</keyword>
<evidence type="ECO:0000313" key="4">
    <source>
        <dbReference type="Proteomes" id="UP000630887"/>
    </source>
</evidence>
<dbReference type="AlphaFoldDB" id="A0A8J3KVL0"/>
<gene>
    <name evidence="3" type="ORF">Cco03nite_38470</name>
</gene>
<keyword evidence="4" id="KW-1185">Reference proteome</keyword>
<feature type="domain" description="2TM" evidence="2">
    <location>
        <begin position="10"/>
        <end position="59"/>
    </location>
</feature>
<protein>
    <recommendedName>
        <fullName evidence="2">2TM domain-containing protein</fullName>
    </recommendedName>
</protein>
<feature type="transmembrane region" description="Helical" evidence="1">
    <location>
        <begin position="12"/>
        <end position="34"/>
    </location>
</feature>
<dbReference type="InterPro" id="IPR025698">
    <property type="entry name" value="2TM_dom"/>
</dbReference>
<dbReference type="RefSeq" id="WP_203693499.1">
    <property type="nucleotide sequence ID" value="NZ_BAAALC010000044.1"/>
</dbReference>
<sequence>MTLKNGHAASKLGLRIHLLSFVVGILIQVVLWGLLTPNLFFWPLWSVLAWGIGLVFHVRAVRKSAAQPPWH</sequence>
<keyword evidence="1" id="KW-0472">Membrane</keyword>
<organism evidence="3 4">
    <name type="scientific">Catellatospora coxensis</name>
    <dbReference type="NCBI Taxonomy" id="310354"/>
    <lineage>
        <taxon>Bacteria</taxon>
        <taxon>Bacillati</taxon>
        <taxon>Actinomycetota</taxon>
        <taxon>Actinomycetes</taxon>
        <taxon>Micromonosporales</taxon>
        <taxon>Micromonosporaceae</taxon>
        <taxon>Catellatospora</taxon>
    </lineage>
</organism>
<evidence type="ECO:0000313" key="3">
    <source>
        <dbReference type="EMBL" id="GIG07147.1"/>
    </source>
</evidence>
<accession>A0A8J3KVL0</accession>
<dbReference type="Proteomes" id="UP000630887">
    <property type="component" value="Unassembled WGS sequence"/>
</dbReference>
<feature type="transmembrane region" description="Helical" evidence="1">
    <location>
        <begin position="40"/>
        <end position="58"/>
    </location>
</feature>
<proteinExistence type="predicted"/>
<dbReference type="EMBL" id="BONI01000031">
    <property type="protein sequence ID" value="GIG07147.1"/>
    <property type="molecule type" value="Genomic_DNA"/>
</dbReference>
<comment type="caution">
    <text evidence="3">The sequence shown here is derived from an EMBL/GenBank/DDBJ whole genome shotgun (WGS) entry which is preliminary data.</text>
</comment>